<evidence type="ECO:0000259" key="3">
    <source>
        <dbReference type="Pfam" id="PF00857"/>
    </source>
</evidence>
<protein>
    <submittedName>
        <fullName evidence="4">Isochorismatase family protein</fullName>
    </submittedName>
</protein>
<reference evidence="4 5" key="1">
    <citation type="submission" date="2020-01" db="EMBL/GenBank/DDBJ databases">
        <title>Paenibacillus sp. nov., isolated from tomato rhizosphere.</title>
        <authorList>
            <person name="Weon H.-Y."/>
            <person name="Lee S.A."/>
        </authorList>
    </citation>
    <scope>NUCLEOTIDE SEQUENCE [LARGE SCALE GENOMIC DNA]</scope>
    <source>
        <strain evidence="4 5">12200R-189</strain>
    </source>
</reference>
<dbReference type="InterPro" id="IPR000868">
    <property type="entry name" value="Isochorismatase-like_dom"/>
</dbReference>
<proteinExistence type="inferred from homology"/>
<dbReference type="SUPFAM" id="SSF52499">
    <property type="entry name" value="Isochorismatase-like hydrolases"/>
    <property type="match status" value="1"/>
</dbReference>
<dbReference type="InterPro" id="IPR050272">
    <property type="entry name" value="Isochorismatase-like_hydrls"/>
</dbReference>
<organism evidence="4 5">
    <name type="scientific">Paenibacillus lycopersici</name>
    <dbReference type="NCBI Taxonomy" id="2704462"/>
    <lineage>
        <taxon>Bacteria</taxon>
        <taxon>Bacillati</taxon>
        <taxon>Bacillota</taxon>
        <taxon>Bacilli</taxon>
        <taxon>Bacillales</taxon>
        <taxon>Paenibacillaceae</taxon>
        <taxon>Paenibacillus</taxon>
    </lineage>
</organism>
<dbReference type="InterPro" id="IPR036380">
    <property type="entry name" value="Isochorismatase-like_sf"/>
</dbReference>
<dbReference type="RefSeq" id="WP_162357693.1">
    <property type="nucleotide sequence ID" value="NZ_CP048209.1"/>
</dbReference>
<dbReference type="Proteomes" id="UP000476064">
    <property type="component" value="Chromosome"/>
</dbReference>
<keyword evidence="2" id="KW-0378">Hydrolase</keyword>
<name>A0A6C0G1M8_9BACL</name>
<sequence length="260" mass="27870">MKQLGHPRNYWHVSPERADLCRGAHPPHPVSFAAEPQCLTIDLARTAVVVVDMQNDFCSPDGWLGSIGIDTSPLLEPVAPLRRLLPALRAAAVPVVWLNWGNRADRMNLNPSVLHVYDPDGSGTGIGSPLPGNGSRVLEQGSWGAALVDGLEAAPEDIHVDKFRMSGLWDTPLDSILRNLGAQTLLFAGVNLDQCVMHTLQDAVCLGYDAVLLADCCATSSPAYCAEAALYNIKQCYGFVARSEGILDAMAAAAGKDEER</sequence>
<gene>
    <name evidence="4" type="ORF">GXP70_15685</name>
</gene>
<feature type="domain" description="Isochorismatase-like" evidence="3">
    <location>
        <begin position="46"/>
        <end position="244"/>
    </location>
</feature>
<evidence type="ECO:0000256" key="1">
    <source>
        <dbReference type="ARBA" id="ARBA00006336"/>
    </source>
</evidence>
<dbReference type="Gene3D" id="3.40.50.850">
    <property type="entry name" value="Isochorismatase-like"/>
    <property type="match status" value="1"/>
</dbReference>
<evidence type="ECO:0000256" key="2">
    <source>
        <dbReference type="ARBA" id="ARBA00022801"/>
    </source>
</evidence>
<dbReference type="KEGG" id="plyc:GXP70_15685"/>
<evidence type="ECO:0000313" key="5">
    <source>
        <dbReference type="Proteomes" id="UP000476064"/>
    </source>
</evidence>
<dbReference type="AlphaFoldDB" id="A0A6C0G1M8"/>
<evidence type="ECO:0000313" key="4">
    <source>
        <dbReference type="EMBL" id="QHT61254.1"/>
    </source>
</evidence>
<dbReference type="PANTHER" id="PTHR43540:SF9">
    <property type="entry name" value="FAMILY HYDROLASE, PUTATIVE (AFU_ORTHOLOGUE AFUA_2G08700)-RELATED"/>
    <property type="match status" value="1"/>
</dbReference>
<dbReference type="GO" id="GO:0016787">
    <property type="term" value="F:hydrolase activity"/>
    <property type="evidence" value="ECO:0007669"/>
    <property type="project" value="UniProtKB-KW"/>
</dbReference>
<dbReference type="PANTHER" id="PTHR43540">
    <property type="entry name" value="PEROXYUREIDOACRYLATE/UREIDOACRYLATE AMIDOHYDROLASE-RELATED"/>
    <property type="match status" value="1"/>
</dbReference>
<keyword evidence="5" id="KW-1185">Reference proteome</keyword>
<dbReference type="EMBL" id="CP048209">
    <property type="protein sequence ID" value="QHT61254.1"/>
    <property type="molecule type" value="Genomic_DNA"/>
</dbReference>
<accession>A0A6C0G1M8</accession>
<comment type="similarity">
    <text evidence="1">Belongs to the isochorismatase family.</text>
</comment>
<dbReference type="CDD" id="cd00431">
    <property type="entry name" value="cysteine_hydrolases"/>
    <property type="match status" value="1"/>
</dbReference>
<dbReference type="Pfam" id="PF00857">
    <property type="entry name" value="Isochorismatase"/>
    <property type="match status" value="1"/>
</dbReference>